<evidence type="ECO:0000313" key="3">
    <source>
        <dbReference type="Proteomes" id="UP001519306"/>
    </source>
</evidence>
<gene>
    <name evidence="2" type="ORF">J2Z71_000567</name>
</gene>
<feature type="domain" description="N-acetyltransferase" evidence="1">
    <location>
        <begin position="1"/>
        <end position="149"/>
    </location>
</feature>
<name>A0ABS4KB81_9FIRM</name>
<dbReference type="InterPro" id="IPR016181">
    <property type="entry name" value="Acyl_CoA_acyltransferase"/>
</dbReference>
<dbReference type="Pfam" id="PF00583">
    <property type="entry name" value="Acetyltransf_1"/>
    <property type="match status" value="1"/>
</dbReference>
<dbReference type="Proteomes" id="UP001519306">
    <property type="component" value="Unassembled WGS sequence"/>
</dbReference>
<dbReference type="RefSeq" id="WP_210060347.1">
    <property type="nucleotide sequence ID" value="NZ_JAGGLJ010000004.1"/>
</dbReference>
<sequence length="150" mass="17722">MQIKEIKENRKLYKELLLLADEEEKMVDKYINKGKMFILKKNNKVVGGILIIEIDNETLEIKNLAIDKFYQKNGYGKMLIDYIIENFKDEYDYLIVGTGDSPLTIPFYEKAGFKKYKIIEDFFIDNYEDEIIECGVKLKDMIYLKCEIGD</sequence>
<comment type="caution">
    <text evidence="2">The sequence shown here is derived from an EMBL/GenBank/DDBJ whole genome shotgun (WGS) entry which is preliminary data.</text>
</comment>
<organism evidence="2 3">
    <name type="scientific">Peptoniphilus stercorisuis</name>
    <dbReference type="NCBI Taxonomy" id="1436965"/>
    <lineage>
        <taxon>Bacteria</taxon>
        <taxon>Bacillati</taxon>
        <taxon>Bacillota</taxon>
        <taxon>Tissierellia</taxon>
        <taxon>Tissierellales</taxon>
        <taxon>Peptoniphilaceae</taxon>
        <taxon>Peptoniphilus</taxon>
    </lineage>
</organism>
<dbReference type="CDD" id="cd04301">
    <property type="entry name" value="NAT_SF"/>
    <property type="match status" value="1"/>
</dbReference>
<protein>
    <submittedName>
        <fullName evidence="2">Ribosomal protein S18 acetylase RimI-like enzyme</fullName>
    </submittedName>
</protein>
<dbReference type="InterPro" id="IPR000182">
    <property type="entry name" value="GNAT_dom"/>
</dbReference>
<dbReference type="SUPFAM" id="SSF55729">
    <property type="entry name" value="Acyl-CoA N-acyltransferases (Nat)"/>
    <property type="match status" value="1"/>
</dbReference>
<accession>A0ABS4KB81</accession>
<dbReference type="PROSITE" id="PS51186">
    <property type="entry name" value="GNAT"/>
    <property type="match status" value="1"/>
</dbReference>
<keyword evidence="3" id="KW-1185">Reference proteome</keyword>
<evidence type="ECO:0000313" key="2">
    <source>
        <dbReference type="EMBL" id="MBP2025042.1"/>
    </source>
</evidence>
<proteinExistence type="predicted"/>
<evidence type="ECO:0000259" key="1">
    <source>
        <dbReference type="PROSITE" id="PS51186"/>
    </source>
</evidence>
<reference evidence="2 3" key="1">
    <citation type="submission" date="2021-03" db="EMBL/GenBank/DDBJ databases">
        <title>Genomic Encyclopedia of Type Strains, Phase IV (KMG-IV): sequencing the most valuable type-strain genomes for metagenomic binning, comparative biology and taxonomic classification.</title>
        <authorList>
            <person name="Goeker M."/>
        </authorList>
    </citation>
    <scope>NUCLEOTIDE SEQUENCE [LARGE SCALE GENOMIC DNA]</scope>
    <source>
        <strain evidence="2 3">DSM 27563</strain>
    </source>
</reference>
<dbReference type="EMBL" id="JAGGLJ010000004">
    <property type="protein sequence ID" value="MBP2025042.1"/>
    <property type="molecule type" value="Genomic_DNA"/>
</dbReference>
<dbReference type="Gene3D" id="3.40.630.30">
    <property type="match status" value="1"/>
</dbReference>